<dbReference type="AlphaFoldDB" id="A0A561EMJ5"/>
<comment type="caution">
    <text evidence="1">The sequence shown here is derived from an EMBL/GenBank/DDBJ whole genome shotgun (WGS) entry which is preliminary data.</text>
</comment>
<keyword evidence="2" id="KW-1185">Reference proteome</keyword>
<evidence type="ECO:0000313" key="1">
    <source>
        <dbReference type="EMBL" id="TWE16799.1"/>
    </source>
</evidence>
<sequence length="106" mass="11355">MGVWSPGRHGAEQRAVYGAMVVEWVASLMPPDLRYRAFAELGDLLAAAADVHPKMRRRRTADPADGAEDRIGALRAAGPVLDGDAILPPARPRACCGYRPGSTRCT</sequence>
<gene>
    <name evidence="1" type="ORF">FB465_1790</name>
</gene>
<proteinExistence type="predicted"/>
<name>A0A561EMJ5_9ACTN</name>
<dbReference type="RefSeq" id="WP_145789211.1">
    <property type="nucleotide sequence ID" value="NZ_BAAABR010000079.1"/>
</dbReference>
<dbReference type="EMBL" id="VIVR01000001">
    <property type="protein sequence ID" value="TWE16799.1"/>
    <property type="molecule type" value="Genomic_DNA"/>
</dbReference>
<reference evidence="1 2" key="1">
    <citation type="submission" date="2019-06" db="EMBL/GenBank/DDBJ databases">
        <title>Sequencing the genomes of 1000 actinobacteria strains.</title>
        <authorList>
            <person name="Klenk H.-P."/>
        </authorList>
    </citation>
    <scope>NUCLEOTIDE SEQUENCE [LARGE SCALE GENOMIC DNA]</scope>
    <source>
        <strain evidence="1 2">DSM 41649</strain>
    </source>
</reference>
<protein>
    <submittedName>
        <fullName evidence="1">Uncharacterized protein</fullName>
    </submittedName>
</protein>
<accession>A0A561EMJ5</accession>
<evidence type="ECO:0000313" key="2">
    <source>
        <dbReference type="Proteomes" id="UP000318416"/>
    </source>
</evidence>
<organism evidence="1 2">
    <name type="scientific">Kitasatospora atroaurantiaca</name>
    <dbReference type="NCBI Taxonomy" id="285545"/>
    <lineage>
        <taxon>Bacteria</taxon>
        <taxon>Bacillati</taxon>
        <taxon>Actinomycetota</taxon>
        <taxon>Actinomycetes</taxon>
        <taxon>Kitasatosporales</taxon>
        <taxon>Streptomycetaceae</taxon>
        <taxon>Kitasatospora</taxon>
    </lineage>
</organism>
<dbReference type="Proteomes" id="UP000318416">
    <property type="component" value="Unassembled WGS sequence"/>
</dbReference>